<dbReference type="AlphaFoldDB" id="A0A9P2T9X6"/>
<feature type="transmembrane region" description="Helical" evidence="8">
    <location>
        <begin position="133"/>
        <end position="160"/>
    </location>
</feature>
<evidence type="ECO:0000313" key="9">
    <source>
        <dbReference type="EMBL" id="EOR70883.1"/>
    </source>
</evidence>
<keyword evidence="10" id="KW-1185">Reference proteome</keyword>
<feature type="transmembrane region" description="Helical" evidence="8">
    <location>
        <begin position="463"/>
        <end position="485"/>
    </location>
</feature>
<feature type="transmembrane region" description="Helical" evidence="8">
    <location>
        <begin position="285"/>
        <end position="313"/>
    </location>
</feature>
<feature type="transmembrane region" description="Helical" evidence="8">
    <location>
        <begin position="58"/>
        <end position="80"/>
    </location>
</feature>
<keyword evidence="3 8" id="KW-0812">Transmembrane</keyword>
<evidence type="ECO:0000256" key="1">
    <source>
        <dbReference type="ARBA" id="ARBA00004651"/>
    </source>
</evidence>
<dbReference type="RefSeq" id="WP_016188940.1">
    <property type="nucleotide sequence ID" value="NZ_AOSG01000057.1"/>
</dbReference>
<evidence type="ECO:0000313" key="10">
    <source>
        <dbReference type="Proteomes" id="UP000014184"/>
    </source>
</evidence>
<dbReference type="PRINTS" id="PR01806">
    <property type="entry name" value="VIRFACTRMVIN"/>
</dbReference>
<evidence type="ECO:0000256" key="4">
    <source>
        <dbReference type="ARBA" id="ARBA00022960"/>
    </source>
</evidence>
<keyword evidence="2" id="KW-1003">Cell membrane</keyword>
<evidence type="ECO:0000256" key="2">
    <source>
        <dbReference type="ARBA" id="ARBA00022475"/>
    </source>
</evidence>
<feature type="transmembrane region" description="Helical" evidence="8">
    <location>
        <begin position="397"/>
        <end position="419"/>
    </location>
</feature>
<dbReference type="Proteomes" id="UP000014184">
    <property type="component" value="Unassembled WGS sequence"/>
</dbReference>
<keyword evidence="4" id="KW-0133">Cell shape</keyword>
<reference evidence="9 10" key="1">
    <citation type="journal article" date="2013" name="Genome Announc.">
        <title>Draft Genome Sequence of the Lignocellulose Decomposer Thermobifida fusca Strain TM51.</title>
        <authorList>
            <person name="Toth A."/>
            <person name="Barna T."/>
            <person name="Nagy I."/>
            <person name="Horvath B."/>
            <person name="Nagy I."/>
            <person name="Tancsics A."/>
            <person name="Kriszt B."/>
            <person name="Baka E."/>
            <person name="Fekete C."/>
            <person name="Kukolya J."/>
        </authorList>
    </citation>
    <scope>NUCLEOTIDE SEQUENCE [LARGE SCALE GENOMIC DNA]</scope>
    <source>
        <strain evidence="9 10">TM51</strain>
    </source>
</reference>
<dbReference type="InterPro" id="IPR051050">
    <property type="entry name" value="Lipid_II_flippase_MurJ/MviN"/>
</dbReference>
<gene>
    <name evidence="9" type="ORF">TM51_10433</name>
</gene>
<dbReference type="GO" id="GO:0015648">
    <property type="term" value="F:lipid-linked peptidoglycan transporter activity"/>
    <property type="evidence" value="ECO:0007669"/>
    <property type="project" value="TreeGrafter"/>
</dbReference>
<protein>
    <recommendedName>
        <fullName evidence="11">Virulence factor MviN</fullName>
    </recommendedName>
</protein>
<evidence type="ECO:0000256" key="7">
    <source>
        <dbReference type="ARBA" id="ARBA00023136"/>
    </source>
</evidence>
<feature type="transmembrane region" description="Helical" evidence="8">
    <location>
        <begin position="364"/>
        <end position="385"/>
    </location>
</feature>
<comment type="subcellular location">
    <subcellularLocation>
        <location evidence="1">Cell membrane</location>
        <topology evidence="1">Multi-pass membrane protein</topology>
    </subcellularLocation>
</comment>
<evidence type="ECO:0000256" key="3">
    <source>
        <dbReference type="ARBA" id="ARBA00022692"/>
    </source>
</evidence>
<dbReference type="Pfam" id="PF03023">
    <property type="entry name" value="MurJ"/>
    <property type="match status" value="1"/>
</dbReference>
<feature type="transmembrane region" description="Helical" evidence="8">
    <location>
        <begin position="491"/>
        <end position="519"/>
    </location>
</feature>
<evidence type="ECO:0000256" key="6">
    <source>
        <dbReference type="ARBA" id="ARBA00022989"/>
    </source>
</evidence>
<organism evidence="9 10">
    <name type="scientific">Thermobifida fusca TM51</name>
    <dbReference type="NCBI Taxonomy" id="1169414"/>
    <lineage>
        <taxon>Bacteria</taxon>
        <taxon>Bacillati</taxon>
        <taxon>Actinomycetota</taxon>
        <taxon>Actinomycetes</taxon>
        <taxon>Streptosporangiales</taxon>
        <taxon>Nocardiopsidaceae</taxon>
        <taxon>Thermobifida</taxon>
    </lineage>
</organism>
<feature type="transmembrane region" description="Helical" evidence="8">
    <location>
        <begin position="208"/>
        <end position="230"/>
    </location>
</feature>
<dbReference type="PANTHER" id="PTHR47019">
    <property type="entry name" value="LIPID II FLIPPASE MURJ"/>
    <property type="match status" value="1"/>
</dbReference>
<feature type="transmembrane region" description="Helical" evidence="8">
    <location>
        <begin position="167"/>
        <end position="188"/>
    </location>
</feature>
<evidence type="ECO:0008006" key="11">
    <source>
        <dbReference type="Google" id="ProtNLM"/>
    </source>
</evidence>
<accession>A0A9P2T9X6</accession>
<proteinExistence type="predicted"/>
<evidence type="ECO:0000256" key="8">
    <source>
        <dbReference type="SAM" id="Phobius"/>
    </source>
</evidence>
<dbReference type="PANTHER" id="PTHR47019:SF1">
    <property type="entry name" value="LIPID II FLIPPASE MURJ"/>
    <property type="match status" value="1"/>
</dbReference>
<name>A0A9P2T9X6_THEFU</name>
<comment type="caution">
    <text evidence="9">The sequence shown here is derived from an EMBL/GenBank/DDBJ whole genome shotgun (WGS) entry which is preliminary data.</text>
</comment>
<feature type="transmembrane region" description="Helical" evidence="8">
    <location>
        <begin position="92"/>
        <end position="113"/>
    </location>
</feature>
<keyword evidence="5" id="KW-0573">Peptidoglycan synthesis</keyword>
<keyword evidence="7 8" id="KW-0472">Membrane</keyword>
<evidence type="ECO:0000256" key="5">
    <source>
        <dbReference type="ARBA" id="ARBA00022984"/>
    </source>
</evidence>
<feature type="transmembrane region" description="Helical" evidence="8">
    <location>
        <begin position="425"/>
        <end position="451"/>
    </location>
</feature>
<sequence>MVRERRAGISVAGAAILISVVTVVARAAGFGRTVVFAHTVGENCLGTAYVTANQVPTVLYEIVIGGALSGMVVPVLADAARRGDTGYVQRTASALITWVVVVAVPLSLLLAAAAESVMAVLLAGTRGCSTADLLALASRFLAVFAPQVLFYGLAAVLYGVLQAHRRFLAPALAPLISSLVVAGAYLAYVPLSAGSTDVRAVPAAAELVLSVGTTAGVAALCLTALIPVLRMRLGLRPTLSFPPGVGARARALAVSALVPLVAMQVTLLVSMWLANHGGGGGTGVLYSYAWALFTLPYGVIAVPIATSAFTALAEYHGQQDHAGYDRVLAVGMRACLIAVSGSAVALAAAAAPLARLFADDQAEALQQALLAYAPGVVAFGGMALLSRALYAVHRGRLAAAAQVVGWTVAAGASATAVAVCPPEQTVAALGAGTSLGLGVGVVLLGGAVWRVRGRTAFASLGRTAAACLLGTVVGYGCGAGVSALLPAGSPGAAMVAALLAAFAAVLGYGAAVAAVDAAALHAVLTRRMGATDTTERTTG</sequence>
<dbReference type="GO" id="GO:0008360">
    <property type="term" value="P:regulation of cell shape"/>
    <property type="evidence" value="ECO:0007669"/>
    <property type="project" value="UniProtKB-KW"/>
</dbReference>
<dbReference type="InterPro" id="IPR004268">
    <property type="entry name" value="MurJ"/>
</dbReference>
<feature type="transmembrane region" description="Helical" evidence="8">
    <location>
        <begin position="334"/>
        <end position="358"/>
    </location>
</feature>
<feature type="transmembrane region" description="Helical" evidence="8">
    <location>
        <begin position="251"/>
        <end position="273"/>
    </location>
</feature>
<dbReference type="EMBL" id="AOSG01000057">
    <property type="protein sequence ID" value="EOR70883.1"/>
    <property type="molecule type" value="Genomic_DNA"/>
</dbReference>
<dbReference type="GO" id="GO:0034204">
    <property type="term" value="P:lipid translocation"/>
    <property type="evidence" value="ECO:0007669"/>
    <property type="project" value="TreeGrafter"/>
</dbReference>
<dbReference type="GO" id="GO:0009252">
    <property type="term" value="P:peptidoglycan biosynthetic process"/>
    <property type="evidence" value="ECO:0007669"/>
    <property type="project" value="UniProtKB-KW"/>
</dbReference>
<keyword evidence="6 8" id="KW-1133">Transmembrane helix</keyword>
<dbReference type="GO" id="GO:0005886">
    <property type="term" value="C:plasma membrane"/>
    <property type="evidence" value="ECO:0007669"/>
    <property type="project" value="UniProtKB-SubCell"/>
</dbReference>